<accession>A0A061RGU5</accession>
<dbReference type="PANTHER" id="PTHR46241:SF1">
    <property type="entry name" value="OUTER DYNEIN ARM-DOCKING COMPLEX SUBUNIT 2"/>
    <property type="match status" value="1"/>
</dbReference>
<name>A0A061RGU5_9CHLO</name>
<evidence type="ECO:0000313" key="1">
    <source>
        <dbReference type="EMBL" id="JAC69736.1"/>
    </source>
</evidence>
<dbReference type="AlphaFoldDB" id="A0A061RGU5"/>
<feature type="non-terminal residue" evidence="1">
    <location>
        <position position="1"/>
    </location>
</feature>
<gene>
    <name evidence="1" type="ORF">TSPGSL018_5673</name>
</gene>
<dbReference type="InterPro" id="IPR011989">
    <property type="entry name" value="ARM-like"/>
</dbReference>
<protein>
    <submittedName>
        <fullName evidence="1">Uncharacterized protein</fullName>
    </submittedName>
</protein>
<organism evidence="1">
    <name type="scientific">Tetraselmis sp. GSL018</name>
    <dbReference type="NCBI Taxonomy" id="582737"/>
    <lineage>
        <taxon>Eukaryota</taxon>
        <taxon>Viridiplantae</taxon>
        <taxon>Chlorophyta</taxon>
        <taxon>core chlorophytes</taxon>
        <taxon>Chlorodendrophyceae</taxon>
        <taxon>Chlorodendrales</taxon>
        <taxon>Chlorodendraceae</taxon>
        <taxon>Tetraselmis</taxon>
    </lineage>
</organism>
<dbReference type="Gene3D" id="1.25.10.10">
    <property type="entry name" value="Leucine-rich Repeat Variant"/>
    <property type="match status" value="2"/>
</dbReference>
<sequence>INFLLGCLLGTEDGTSKGVNSHTAAMSLWNLALDETTRRSLEESEVVPSMVELVSKGSAGEAMTPCIGCLEALSRSPNEEVKAAVQKSVPGVIARFLSYSFEHSAAETCAIYGVFSNLVCHRKQAALHLSEKMLSTHTKKALKNWVDHDIQASAVTFLAALATCEELHDRLTEYLKLDDVEEILNQWENRAAAHASVMFLGEIARTAKYRAEVFKRLTTTSAEATSWLLTCGTAEARARVAEVLLPVVKQPQFVKVFRKTVPSLAGLLSDENEAIVEKASATLWFMTYDDPVCFGIGSCGVIPLLARLASAKNSKIRLQVTGILRNMAQHETLLGMIAEANCPAHLVNLWKPVEVQVELPPFRNPKPKFPAIS</sequence>
<proteinExistence type="predicted"/>
<dbReference type="PANTHER" id="PTHR46241">
    <property type="entry name" value="ARMADILLO REPEAT-CONTAINING PROTEIN 4 ARMC4"/>
    <property type="match status" value="1"/>
</dbReference>
<dbReference type="SUPFAM" id="SSF48371">
    <property type="entry name" value="ARM repeat"/>
    <property type="match status" value="1"/>
</dbReference>
<feature type="non-terminal residue" evidence="1">
    <location>
        <position position="373"/>
    </location>
</feature>
<dbReference type="InterPro" id="IPR016024">
    <property type="entry name" value="ARM-type_fold"/>
</dbReference>
<dbReference type="EMBL" id="GBEZ01016520">
    <property type="protein sequence ID" value="JAC69736.1"/>
    <property type="molecule type" value="Transcribed_RNA"/>
</dbReference>
<reference evidence="1" key="1">
    <citation type="submission" date="2014-05" db="EMBL/GenBank/DDBJ databases">
        <title>The transcriptome of the halophilic microalga Tetraselmis sp. GSL018 isolated from the Great Salt Lake, Utah.</title>
        <authorList>
            <person name="Jinkerson R.E."/>
            <person name="D'Adamo S."/>
            <person name="Posewitz M.C."/>
        </authorList>
    </citation>
    <scope>NUCLEOTIDE SEQUENCE</scope>
    <source>
        <strain evidence="1">GSL018</strain>
    </source>
</reference>